<dbReference type="EMBL" id="BSOG01000004">
    <property type="protein sequence ID" value="GLR14308.1"/>
    <property type="molecule type" value="Genomic_DNA"/>
</dbReference>
<dbReference type="InterPro" id="IPR036183">
    <property type="entry name" value="YajQ-like_sf"/>
</dbReference>
<dbReference type="CDD" id="cd11740">
    <property type="entry name" value="YajQ_like"/>
    <property type="match status" value="1"/>
</dbReference>
<comment type="function">
    <text evidence="3">Nucleotide-binding protein.</text>
</comment>
<proteinExistence type="inferred from homology"/>
<dbReference type="Gene3D" id="3.30.70.990">
    <property type="entry name" value="YajQ-like, domain 2"/>
    <property type="match status" value="1"/>
</dbReference>
<sequence length="161" mass="18132">MPSFDIVSEVNEVEVKNAVEQANKEVGNRFDFKGSDARIDQAEKTLTVFADNDFQLEQVKEILLAKLAKRNVDVRCLDEAKIDKISGNKVKQVITVKVGIETELAKKIVRVIKDSKIKVQASIQGDAVRVSGAKRDLLQDTIALVRKSIEEFPLQYQNFRD</sequence>
<comment type="caution">
    <text evidence="4">The sequence shown here is derived from an EMBL/GenBank/DDBJ whole genome shotgun (WGS) entry which is preliminary data.</text>
</comment>
<evidence type="ECO:0000256" key="3">
    <source>
        <dbReference type="HAMAP-Rule" id="MF_00632"/>
    </source>
</evidence>
<keyword evidence="5" id="KW-1185">Reference proteome</keyword>
<dbReference type="HAMAP" id="MF_00632">
    <property type="entry name" value="UPF0234"/>
    <property type="match status" value="1"/>
</dbReference>
<evidence type="ECO:0000313" key="5">
    <source>
        <dbReference type="Proteomes" id="UP001156706"/>
    </source>
</evidence>
<reference evidence="5" key="1">
    <citation type="journal article" date="2019" name="Int. J. Syst. Evol. Microbiol.">
        <title>The Global Catalogue of Microorganisms (GCM) 10K type strain sequencing project: providing services to taxonomists for standard genome sequencing and annotation.</title>
        <authorList>
            <consortium name="The Broad Institute Genomics Platform"/>
            <consortium name="The Broad Institute Genome Sequencing Center for Infectious Disease"/>
            <person name="Wu L."/>
            <person name="Ma J."/>
        </authorList>
    </citation>
    <scope>NUCLEOTIDE SEQUENCE [LARGE SCALE GENOMIC DNA]</scope>
    <source>
        <strain evidence="5">NBRC 110044</strain>
    </source>
</reference>
<dbReference type="Pfam" id="PF04461">
    <property type="entry name" value="YajQ"/>
    <property type="match status" value="1"/>
</dbReference>
<dbReference type="InterPro" id="IPR007551">
    <property type="entry name" value="YajQ/Smlt4090-like"/>
</dbReference>
<organism evidence="4 5">
    <name type="scientific">Chitinimonas prasina</name>
    <dbReference type="NCBI Taxonomy" id="1434937"/>
    <lineage>
        <taxon>Bacteria</taxon>
        <taxon>Pseudomonadati</taxon>
        <taxon>Pseudomonadota</taxon>
        <taxon>Betaproteobacteria</taxon>
        <taxon>Neisseriales</taxon>
        <taxon>Chitinibacteraceae</taxon>
        <taxon>Chitinimonas</taxon>
    </lineage>
</organism>
<dbReference type="InterPro" id="IPR035570">
    <property type="entry name" value="UPF0234_N"/>
</dbReference>
<evidence type="ECO:0000313" key="4">
    <source>
        <dbReference type="EMBL" id="GLR14308.1"/>
    </source>
</evidence>
<dbReference type="PANTHER" id="PTHR30476">
    <property type="entry name" value="UPF0234 PROTEIN YAJQ"/>
    <property type="match status" value="1"/>
</dbReference>
<dbReference type="RefSeq" id="WP_284197386.1">
    <property type="nucleotide sequence ID" value="NZ_BSOG01000004.1"/>
</dbReference>
<protein>
    <recommendedName>
        <fullName evidence="3">Nucleotide-binding protein GCM10007907_30980</fullName>
    </recommendedName>
</protein>
<dbReference type="NCBIfam" id="NF003819">
    <property type="entry name" value="PRK05412.1"/>
    <property type="match status" value="1"/>
</dbReference>
<dbReference type="InterPro" id="IPR035571">
    <property type="entry name" value="UPF0234-like_C"/>
</dbReference>
<dbReference type="SUPFAM" id="SSF89963">
    <property type="entry name" value="YajQ-like"/>
    <property type="match status" value="2"/>
</dbReference>
<keyword evidence="1 3" id="KW-0547">Nucleotide-binding</keyword>
<comment type="similarity">
    <text evidence="2 3">Belongs to the YajQ family.</text>
</comment>
<name>A0ABQ5YIM0_9NEIS</name>
<dbReference type="Proteomes" id="UP001156706">
    <property type="component" value="Unassembled WGS sequence"/>
</dbReference>
<gene>
    <name evidence="4" type="ORF">GCM10007907_30980</name>
</gene>
<dbReference type="Gene3D" id="3.30.70.860">
    <property type="match status" value="1"/>
</dbReference>
<evidence type="ECO:0000256" key="2">
    <source>
        <dbReference type="ARBA" id="ARBA00093450"/>
    </source>
</evidence>
<evidence type="ECO:0000256" key="1">
    <source>
        <dbReference type="ARBA" id="ARBA00022741"/>
    </source>
</evidence>
<accession>A0ABQ5YIM0</accession>
<dbReference type="PANTHER" id="PTHR30476:SF0">
    <property type="entry name" value="UPF0234 PROTEIN YAJQ"/>
    <property type="match status" value="1"/>
</dbReference>